<dbReference type="OrthoDB" id="9797508at2"/>
<sequence length="140" mass="14572">MEKINKSYTATATNTGGRNGQVKTDDGLLELSLAMPKEIGGAGGKTNPEQLFAAAWAACFAGALGAVSKRVNTEDAKISVQVHSGEAENGGYGLAADILVKIPQAASLEESQKLAELANKHCMYSKAVRGNIEVHIKAVS</sequence>
<dbReference type="InterPro" id="IPR036102">
    <property type="entry name" value="OsmC/Ohrsf"/>
</dbReference>
<dbReference type="Gene3D" id="3.30.300.20">
    <property type="match status" value="1"/>
</dbReference>
<comment type="caution">
    <text evidence="3">The sequence shown here is derived from an EMBL/GenBank/DDBJ whole genome shotgun (WGS) entry which is preliminary data.</text>
</comment>
<dbReference type="NCBIfam" id="TIGR03561">
    <property type="entry name" value="organ_hyd_perox"/>
    <property type="match status" value="1"/>
</dbReference>
<dbReference type="RefSeq" id="WP_106132355.1">
    <property type="nucleotide sequence ID" value="NZ_PVTR01000002.1"/>
</dbReference>
<protein>
    <submittedName>
        <fullName evidence="3">Ohr subfamily peroxiredoxin/peroxiredoxin-like protein</fullName>
    </submittedName>
</protein>
<gene>
    <name evidence="3" type="ORF">CLW00_102129</name>
</gene>
<dbReference type="InterPro" id="IPR003718">
    <property type="entry name" value="OsmC/Ohr_fam"/>
</dbReference>
<dbReference type="InterPro" id="IPR019953">
    <property type="entry name" value="OHR"/>
</dbReference>
<evidence type="ECO:0000256" key="1">
    <source>
        <dbReference type="ARBA" id="ARBA00007378"/>
    </source>
</evidence>
<dbReference type="SUPFAM" id="SSF82784">
    <property type="entry name" value="OsmC-like"/>
    <property type="match status" value="1"/>
</dbReference>
<name>A0A2T0WSG9_9BACT</name>
<dbReference type="EMBL" id="PVTR01000002">
    <property type="protein sequence ID" value="PRY89653.1"/>
    <property type="molecule type" value="Genomic_DNA"/>
</dbReference>
<comment type="similarity">
    <text evidence="1">Belongs to the OsmC/Ohr family.</text>
</comment>
<keyword evidence="4" id="KW-1185">Reference proteome</keyword>
<reference evidence="3 4" key="1">
    <citation type="submission" date="2018-03" db="EMBL/GenBank/DDBJ databases">
        <title>Genomic Encyclopedia of Archaeal and Bacterial Type Strains, Phase II (KMG-II): from individual species to whole genera.</title>
        <authorList>
            <person name="Goeker M."/>
        </authorList>
    </citation>
    <scope>NUCLEOTIDE SEQUENCE [LARGE SCALE GENOMIC DNA]</scope>
    <source>
        <strain evidence="3 4">DSM 27929</strain>
    </source>
</reference>
<proteinExistence type="inferred from homology"/>
<evidence type="ECO:0000313" key="3">
    <source>
        <dbReference type="EMBL" id="PRY89653.1"/>
    </source>
</evidence>
<dbReference type="AlphaFoldDB" id="A0A2T0WSG9"/>
<feature type="region of interest" description="Disordered" evidence="2">
    <location>
        <begin position="1"/>
        <end position="23"/>
    </location>
</feature>
<organism evidence="3 4">
    <name type="scientific">Mongoliibacter ruber</name>
    <dbReference type="NCBI Taxonomy" id="1750599"/>
    <lineage>
        <taxon>Bacteria</taxon>
        <taxon>Pseudomonadati</taxon>
        <taxon>Bacteroidota</taxon>
        <taxon>Cytophagia</taxon>
        <taxon>Cytophagales</taxon>
        <taxon>Cyclobacteriaceae</taxon>
        <taxon>Mongoliibacter</taxon>
    </lineage>
</organism>
<dbReference type="Pfam" id="PF02566">
    <property type="entry name" value="OsmC"/>
    <property type="match status" value="1"/>
</dbReference>
<dbReference type="Proteomes" id="UP000238157">
    <property type="component" value="Unassembled WGS sequence"/>
</dbReference>
<accession>A0A2T0WSG9</accession>
<evidence type="ECO:0000313" key="4">
    <source>
        <dbReference type="Proteomes" id="UP000238157"/>
    </source>
</evidence>
<dbReference type="Gene3D" id="2.20.25.10">
    <property type="match status" value="1"/>
</dbReference>
<dbReference type="PANTHER" id="PTHR33797:SF2">
    <property type="entry name" value="ORGANIC HYDROPEROXIDE RESISTANCE PROTEIN-LIKE"/>
    <property type="match status" value="1"/>
</dbReference>
<dbReference type="GO" id="GO:0006979">
    <property type="term" value="P:response to oxidative stress"/>
    <property type="evidence" value="ECO:0007669"/>
    <property type="project" value="InterPro"/>
</dbReference>
<dbReference type="PANTHER" id="PTHR33797">
    <property type="entry name" value="ORGANIC HYDROPEROXIDE RESISTANCE PROTEIN-LIKE"/>
    <property type="match status" value="1"/>
</dbReference>
<dbReference type="InterPro" id="IPR015946">
    <property type="entry name" value="KH_dom-like_a/b"/>
</dbReference>
<evidence type="ECO:0000256" key="2">
    <source>
        <dbReference type="SAM" id="MobiDB-lite"/>
    </source>
</evidence>